<reference evidence="4 5" key="1">
    <citation type="journal article" date="2012" name="J. Bacteriol.">
        <title>Complete Genome Sequence of Leptospirillum ferrooxidans Strain C2-3, Isolated from a Fresh Volcanic Ash Deposit on the Island of Miyake, Japan.</title>
        <authorList>
            <person name="Fujimura R."/>
            <person name="Sato Y."/>
            <person name="Nishizawa T."/>
            <person name="Oshima K."/>
            <person name="Kim S.-W."/>
            <person name="Hattori M."/>
            <person name="Kamijo T."/>
            <person name="Ohta H."/>
        </authorList>
    </citation>
    <scope>NUCLEOTIDE SEQUENCE [LARGE SCALE GENOMIC DNA]</scope>
    <source>
        <strain evidence="4 5">C2-3</strain>
    </source>
</reference>
<dbReference type="InterPro" id="IPR000160">
    <property type="entry name" value="GGDEF_dom"/>
</dbReference>
<feature type="domain" description="GGDEF" evidence="3">
    <location>
        <begin position="345"/>
        <end position="481"/>
    </location>
</feature>
<dbReference type="InterPro" id="IPR000700">
    <property type="entry name" value="PAS-assoc_C"/>
</dbReference>
<evidence type="ECO:0000313" key="4">
    <source>
        <dbReference type="EMBL" id="BAM08030.1"/>
    </source>
</evidence>
<dbReference type="InterPro" id="IPR052163">
    <property type="entry name" value="DGC-Regulatory_Protein"/>
</dbReference>
<dbReference type="eggNOG" id="COG5001">
    <property type="taxonomic scope" value="Bacteria"/>
</dbReference>
<evidence type="ECO:0000313" key="5">
    <source>
        <dbReference type="Proteomes" id="UP000007382"/>
    </source>
</evidence>
<dbReference type="PATRIC" id="fig|1162668.3.peg.2805"/>
<gene>
    <name evidence="4" type="ordered locus">LFE_2358</name>
</gene>
<dbReference type="SMART" id="SM00091">
    <property type="entry name" value="PAS"/>
    <property type="match status" value="1"/>
</dbReference>
<dbReference type="InterPro" id="IPR001610">
    <property type="entry name" value="PAC"/>
</dbReference>
<dbReference type="InterPro" id="IPR043128">
    <property type="entry name" value="Rev_trsase/Diguanyl_cyclase"/>
</dbReference>
<dbReference type="PANTHER" id="PTHR46663">
    <property type="entry name" value="DIGUANYLATE CYCLASE DGCT-RELATED"/>
    <property type="match status" value="1"/>
</dbReference>
<dbReference type="Pfam" id="PF13426">
    <property type="entry name" value="PAS_9"/>
    <property type="match status" value="1"/>
</dbReference>
<dbReference type="PROSITE" id="PS50887">
    <property type="entry name" value="GGDEF"/>
    <property type="match status" value="1"/>
</dbReference>
<dbReference type="EMBL" id="AP012342">
    <property type="protein sequence ID" value="BAM08030.1"/>
    <property type="molecule type" value="Genomic_DNA"/>
</dbReference>
<protein>
    <recommendedName>
        <fullName evidence="6">Diguanylate cyclase</fullName>
    </recommendedName>
</protein>
<evidence type="ECO:0000259" key="2">
    <source>
        <dbReference type="PROSITE" id="PS50113"/>
    </source>
</evidence>
<dbReference type="HOGENOM" id="CLU_557587_0_0_0"/>
<sequence length="489" mass="54361">MIEGMETIIPPYSENDSVFEIGFFKKIAEGAPVGILLADSVTRQVVYANPAFVRITGYPESEVLGRNCSFLQGSDTDQAEIRQIRQALSSGTSFHGVLRNYRKDGSLFYNELSISPVTNSDGAVQYFVGYQQDVTQEKRRTLFLEMLIGIGELLNETLFEQSNESILEIVNEQIIRTSLFHIASVSEVKGTNEICYLSAVGPGVSSVPAVCGNPAAGPCPLTLRAWGSNEIAFDNHYPDNPERQAIKGVMVEQKWYSAVIVPIVTAGKMSYGLGFVSALYGVFDAEAISSLQRIKTMIEDFFARKLEFLSRVELSKRDPMTGLVNRMAFGEIFSEVLFRTRQKETLTAIVYVDLDGFKVINDSYGHEAGDRVLTVVGERLRHVIRAGDTAVRLGGDEFLLLLEGMDSLPEIDSFLERIAGVIGMPIVWKDVQFTIQASFGVTIFPTDSGDVDALLHHADQAMYIHKRSDRQTRGPYVLYDPLENSFHRK</sequence>
<dbReference type="NCBIfam" id="TIGR00229">
    <property type="entry name" value="sensory_box"/>
    <property type="match status" value="1"/>
</dbReference>
<dbReference type="RefSeq" id="WP_014450513.1">
    <property type="nucleotide sequence ID" value="NC_017094.1"/>
</dbReference>
<reference evidence="5" key="2">
    <citation type="submission" date="2012-03" db="EMBL/GenBank/DDBJ databases">
        <title>The complete genome sequence of the pioneer microbe on fresh volcanic deposit, Leptospirillum ferrooxidans strain C2-3.</title>
        <authorList>
            <person name="Fujimura R."/>
            <person name="Sato Y."/>
            <person name="Nishizawa T."/>
            <person name="Nanba K."/>
            <person name="Oshima K."/>
            <person name="Hattori M."/>
            <person name="Kamijo T."/>
            <person name="Ohta H."/>
        </authorList>
    </citation>
    <scope>NUCLEOTIDE SEQUENCE [LARGE SCALE GENOMIC DNA]</scope>
    <source>
        <strain evidence="5">C2-3</strain>
    </source>
</reference>
<feature type="domain" description="PAS" evidence="1">
    <location>
        <begin position="20"/>
        <end position="91"/>
    </location>
</feature>
<accession>I0IRY1</accession>
<feature type="domain" description="PAC" evidence="2">
    <location>
        <begin position="92"/>
        <end position="146"/>
    </location>
</feature>
<proteinExistence type="predicted"/>
<organism evidence="4 5">
    <name type="scientific">Leptospirillum ferrooxidans (strain C2-3)</name>
    <dbReference type="NCBI Taxonomy" id="1162668"/>
    <lineage>
        <taxon>Bacteria</taxon>
        <taxon>Pseudomonadati</taxon>
        <taxon>Nitrospirota</taxon>
        <taxon>Nitrospiria</taxon>
        <taxon>Nitrospirales</taxon>
        <taxon>Nitrospiraceae</taxon>
        <taxon>Leptospirillum</taxon>
    </lineage>
</organism>
<evidence type="ECO:0000259" key="1">
    <source>
        <dbReference type="PROSITE" id="PS50112"/>
    </source>
</evidence>
<dbReference type="PROSITE" id="PS50113">
    <property type="entry name" value="PAC"/>
    <property type="match status" value="1"/>
</dbReference>
<dbReference type="PROSITE" id="PS50112">
    <property type="entry name" value="PAS"/>
    <property type="match status" value="1"/>
</dbReference>
<dbReference type="OrthoDB" id="5800589at2"/>
<dbReference type="NCBIfam" id="TIGR00254">
    <property type="entry name" value="GGDEF"/>
    <property type="match status" value="1"/>
</dbReference>
<dbReference type="SUPFAM" id="SSF55073">
    <property type="entry name" value="Nucleotide cyclase"/>
    <property type="match status" value="1"/>
</dbReference>
<dbReference type="eggNOG" id="COG2203">
    <property type="taxonomic scope" value="Bacteria"/>
</dbReference>
<evidence type="ECO:0008006" key="6">
    <source>
        <dbReference type="Google" id="ProtNLM"/>
    </source>
</evidence>
<name>I0IRY1_LEPFC</name>
<dbReference type="AlphaFoldDB" id="I0IRY1"/>
<dbReference type="InterPro" id="IPR000014">
    <property type="entry name" value="PAS"/>
</dbReference>
<dbReference type="STRING" id="1162668.LFE_2358"/>
<dbReference type="Pfam" id="PF00990">
    <property type="entry name" value="GGDEF"/>
    <property type="match status" value="1"/>
</dbReference>
<dbReference type="CDD" id="cd00130">
    <property type="entry name" value="PAS"/>
    <property type="match status" value="1"/>
</dbReference>
<keyword evidence="5" id="KW-1185">Reference proteome</keyword>
<dbReference type="PANTHER" id="PTHR46663:SF3">
    <property type="entry name" value="SLL0267 PROTEIN"/>
    <property type="match status" value="1"/>
</dbReference>
<dbReference type="SMART" id="SM00086">
    <property type="entry name" value="PAC"/>
    <property type="match status" value="1"/>
</dbReference>
<dbReference type="InterPro" id="IPR029787">
    <property type="entry name" value="Nucleotide_cyclase"/>
</dbReference>
<dbReference type="SMART" id="SM00267">
    <property type="entry name" value="GGDEF"/>
    <property type="match status" value="1"/>
</dbReference>
<evidence type="ECO:0000259" key="3">
    <source>
        <dbReference type="PROSITE" id="PS50887"/>
    </source>
</evidence>
<dbReference type="CDD" id="cd01949">
    <property type="entry name" value="GGDEF"/>
    <property type="match status" value="1"/>
</dbReference>
<dbReference type="InterPro" id="IPR035965">
    <property type="entry name" value="PAS-like_dom_sf"/>
</dbReference>
<dbReference type="KEGG" id="lfc:LFE_2358"/>
<dbReference type="SUPFAM" id="SSF55785">
    <property type="entry name" value="PYP-like sensor domain (PAS domain)"/>
    <property type="match status" value="1"/>
</dbReference>
<dbReference type="Gene3D" id="3.30.450.20">
    <property type="entry name" value="PAS domain"/>
    <property type="match status" value="1"/>
</dbReference>
<dbReference type="Proteomes" id="UP000007382">
    <property type="component" value="Chromosome"/>
</dbReference>
<dbReference type="Gene3D" id="3.30.70.270">
    <property type="match status" value="1"/>
</dbReference>